<feature type="active site" evidence="8">
    <location>
        <position position="333"/>
    </location>
</feature>
<dbReference type="PANTHER" id="PTHR43418">
    <property type="entry name" value="MULTIFUNCTIONAL TRYPTOPHAN BIOSYNTHESIS PROTEIN-RELATED"/>
    <property type="match status" value="1"/>
</dbReference>
<organism evidence="10 11">
    <name type="scientific">Candidatus Geothrix skivensis</name>
    <dbReference type="NCBI Taxonomy" id="2954439"/>
    <lineage>
        <taxon>Bacteria</taxon>
        <taxon>Pseudomonadati</taxon>
        <taxon>Acidobacteriota</taxon>
        <taxon>Holophagae</taxon>
        <taxon>Holophagales</taxon>
        <taxon>Holophagaceae</taxon>
        <taxon>Geothrix</taxon>
    </lineage>
</organism>
<dbReference type="PRINTS" id="PR00096">
    <property type="entry name" value="GATASE"/>
</dbReference>
<keyword evidence="8" id="KW-0055">Arginine biosynthesis</keyword>
<evidence type="ECO:0000313" key="11">
    <source>
        <dbReference type="Proteomes" id="UP000886657"/>
    </source>
</evidence>
<dbReference type="GO" id="GO:0004088">
    <property type="term" value="F:carbamoyl-phosphate synthase (glutamine-hydrolyzing) activity"/>
    <property type="evidence" value="ECO:0007669"/>
    <property type="project" value="UniProtKB-UniRule"/>
</dbReference>
<dbReference type="EMBL" id="JADKIO010000006">
    <property type="protein sequence ID" value="MBK9796608.1"/>
    <property type="molecule type" value="Genomic_DNA"/>
</dbReference>
<dbReference type="SMART" id="SM01097">
    <property type="entry name" value="CPSase_sm_chain"/>
    <property type="match status" value="1"/>
</dbReference>
<comment type="catalytic activity">
    <reaction evidence="7 8">
        <text>hydrogencarbonate + L-glutamine + 2 ATP + H2O = carbamoyl phosphate + L-glutamate + 2 ADP + phosphate + 2 H(+)</text>
        <dbReference type="Rhea" id="RHEA:18633"/>
        <dbReference type="ChEBI" id="CHEBI:15377"/>
        <dbReference type="ChEBI" id="CHEBI:15378"/>
        <dbReference type="ChEBI" id="CHEBI:17544"/>
        <dbReference type="ChEBI" id="CHEBI:29985"/>
        <dbReference type="ChEBI" id="CHEBI:30616"/>
        <dbReference type="ChEBI" id="CHEBI:43474"/>
        <dbReference type="ChEBI" id="CHEBI:58228"/>
        <dbReference type="ChEBI" id="CHEBI:58359"/>
        <dbReference type="ChEBI" id="CHEBI:456216"/>
        <dbReference type="EC" id="6.3.5.5"/>
    </reaction>
</comment>
<dbReference type="InterPro" id="IPR036480">
    <property type="entry name" value="CarbP_synth_ssu_N_sf"/>
</dbReference>
<sequence length="360" mass="39275">MRAHLILKDGTIFRGRAPLGFGGGGEAVFTTAMAGYQEILTDPSFAGQMVCMTFPEQGIYGIHADLSEGTRPWATGLLCRRLTFTPDHHRSEGDLPSWLRRHHIPVMTDLDTRALTQHLRDQGSQPSLIWTELDGSLDAGAAKARALPDMAGQALCAEVSCRDRYELNPGGAFRVAVLDGGIKLSILKQLVGAGLHIEVFPWNAPASELTHKRFHGLFLSNGPGDPAALPEMQREIEACIGQLPIFGICLGHQLLGQAFGGRTFKLKFGHRGANQPVHDLMTGRIEITAQNHGFAVDEASLPKDVEVTHRHLSDGTVEGLRHTKLPIFSLQHHPEASPGPHDAHPAFNRFVALLQEFHHA</sequence>
<evidence type="ECO:0000259" key="9">
    <source>
        <dbReference type="SMART" id="SM01097"/>
    </source>
</evidence>
<dbReference type="GO" id="GO:0006541">
    <property type="term" value="P:glutamine metabolic process"/>
    <property type="evidence" value="ECO:0007669"/>
    <property type="project" value="InterPro"/>
</dbReference>
<dbReference type="InterPro" id="IPR017926">
    <property type="entry name" value="GATASE"/>
</dbReference>
<dbReference type="GO" id="GO:0005524">
    <property type="term" value="F:ATP binding"/>
    <property type="evidence" value="ECO:0007669"/>
    <property type="project" value="UniProtKB-UniRule"/>
</dbReference>
<evidence type="ECO:0000256" key="4">
    <source>
        <dbReference type="ARBA" id="ARBA00022741"/>
    </source>
</evidence>
<comment type="subunit">
    <text evidence="8">Composed of two chains; the small (or glutamine) chain promotes the hydrolysis of glutamine to ammonia, which is used by the large (or ammonia) chain to synthesize carbamoyl phosphate. Tetramer of heterodimers (alpha,beta)4.</text>
</comment>
<keyword evidence="3 8" id="KW-0436">Ligase</keyword>
<evidence type="ECO:0000256" key="1">
    <source>
        <dbReference type="ARBA" id="ARBA00005077"/>
    </source>
</evidence>
<feature type="domain" description="Carbamoyl-phosphate synthase small subunit N-terminal" evidence="9">
    <location>
        <begin position="1"/>
        <end position="130"/>
    </location>
</feature>
<name>A0A9D7XIE2_9BACT</name>
<comment type="similarity">
    <text evidence="2 8">Belongs to the CarA family.</text>
</comment>
<evidence type="ECO:0000256" key="8">
    <source>
        <dbReference type="HAMAP-Rule" id="MF_01209"/>
    </source>
</evidence>
<feature type="binding site" evidence="8">
    <location>
        <position position="291"/>
    </location>
    <ligand>
        <name>L-glutamine</name>
        <dbReference type="ChEBI" id="CHEBI:58359"/>
    </ligand>
</feature>
<reference evidence="10" key="1">
    <citation type="submission" date="2020-10" db="EMBL/GenBank/DDBJ databases">
        <title>Connecting structure to function with the recovery of over 1000 high-quality activated sludge metagenome-assembled genomes encoding full-length rRNA genes using long-read sequencing.</title>
        <authorList>
            <person name="Singleton C.M."/>
            <person name="Petriglieri F."/>
            <person name="Kristensen J.M."/>
            <person name="Kirkegaard R.H."/>
            <person name="Michaelsen T.Y."/>
            <person name="Andersen M.H."/>
            <person name="Karst S.M."/>
            <person name="Dueholm M.S."/>
            <person name="Nielsen P.H."/>
            <person name="Albertsen M."/>
        </authorList>
    </citation>
    <scope>NUCLEOTIDE SEQUENCE</scope>
    <source>
        <strain evidence="10">Skiv_18-Q3-R9-52_MAXAC.067</strain>
    </source>
</reference>
<dbReference type="AlphaFoldDB" id="A0A9D7XIE2"/>
<dbReference type="Pfam" id="PF00117">
    <property type="entry name" value="GATase"/>
    <property type="match status" value="1"/>
</dbReference>
<feature type="binding site" evidence="8">
    <location>
        <position position="293"/>
    </location>
    <ligand>
        <name>L-glutamine</name>
        <dbReference type="ChEBI" id="CHEBI:58359"/>
    </ligand>
</feature>
<keyword evidence="4 8" id="KW-0547">Nucleotide-binding</keyword>
<dbReference type="HAMAP" id="MF_01209">
    <property type="entry name" value="CPSase_S_chain"/>
    <property type="match status" value="1"/>
</dbReference>
<comment type="catalytic activity">
    <reaction evidence="8">
        <text>L-glutamine + H2O = L-glutamate + NH4(+)</text>
        <dbReference type="Rhea" id="RHEA:15889"/>
        <dbReference type="ChEBI" id="CHEBI:15377"/>
        <dbReference type="ChEBI" id="CHEBI:28938"/>
        <dbReference type="ChEBI" id="CHEBI:29985"/>
        <dbReference type="ChEBI" id="CHEBI:58359"/>
    </reaction>
</comment>
<dbReference type="EC" id="6.3.5.5" evidence="8"/>
<dbReference type="InterPro" id="IPR006274">
    <property type="entry name" value="CarbamoylP_synth_ssu"/>
</dbReference>
<dbReference type="GO" id="GO:0044205">
    <property type="term" value="P:'de novo' UMP biosynthetic process"/>
    <property type="evidence" value="ECO:0007669"/>
    <property type="project" value="UniProtKB-UniRule"/>
</dbReference>
<evidence type="ECO:0000256" key="6">
    <source>
        <dbReference type="ARBA" id="ARBA00022962"/>
    </source>
</evidence>
<dbReference type="InterPro" id="IPR029062">
    <property type="entry name" value="Class_I_gatase-like"/>
</dbReference>
<dbReference type="InterPro" id="IPR002474">
    <property type="entry name" value="CarbamoylP_synth_ssu_N"/>
</dbReference>
<comment type="pathway">
    <text evidence="8">Pyrimidine metabolism; UMP biosynthesis via de novo pathway; (S)-dihydroorotate from bicarbonate: step 1/3.</text>
</comment>
<evidence type="ECO:0000256" key="7">
    <source>
        <dbReference type="ARBA" id="ARBA00048816"/>
    </source>
</evidence>
<dbReference type="PROSITE" id="PS51273">
    <property type="entry name" value="GATASE_TYPE_1"/>
    <property type="match status" value="1"/>
</dbReference>
<dbReference type="PRINTS" id="PR00097">
    <property type="entry name" value="ANTSNTHASEII"/>
</dbReference>
<keyword evidence="8" id="KW-0665">Pyrimidine biosynthesis</keyword>
<evidence type="ECO:0000256" key="2">
    <source>
        <dbReference type="ARBA" id="ARBA00007800"/>
    </source>
</evidence>
<evidence type="ECO:0000256" key="5">
    <source>
        <dbReference type="ARBA" id="ARBA00022840"/>
    </source>
</evidence>
<comment type="caution">
    <text evidence="10">The sequence shown here is derived from an EMBL/GenBank/DDBJ whole genome shotgun (WGS) entry which is preliminary data.</text>
</comment>
<dbReference type="Pfam" id="PF00988">
    <property type="entry name" value="CPSase_sm_chain"/>
    <property type="match status" value="1"/>
</dbReference>
<dbReference type="SUPFAM" id="SSF52317">
    <property type="entry name" value="Class I glutamine amidotransferase-like"/>
    <property type="match status" value="1"/>
</dbReference>
<feature type="binding site" evidence="8">
    <location>
        <position position="224"/>
    </location>
    <ligand>
        <name>L-glutamine</name>
        <dbReference type="ChEBI" id="CHEBI:58359"/>
    </ligand>
</feature>
<feature type="active site" description="Nucleophile" evidence="8">
    <location>
        <position position="249"/>
    </location>
</feature>
<dbReference type="SUPFAM" id="SSF52021">
    <property type="entry name" value="Carbamoyl phosphate synthetase, small subunit N-terminal domain"/>
    <property type="match status" value="1"/>
</dbReference>
<dbReference type="Gene3D" id="3.50.30.20">
    <property type="entry name" value="Carbamoyl-phosphate synthase small subunit, N-terminal domain"/>
    <property type="match status" value="1"/>
</dbReference>
<feature type="binding site" evidence="8">
    <location>
        <position position="222"/>
    </location>
    <ligand>
        <name>L-glutamine</name>
        <dbReference type="ChEBI" id="CHEBI:58359"/>
    </ligand>
</feature>
<dbReference type="PRINTS" id="PR00099">
    <property type="entry name" value="CPSGATASE"/>
</dbReference>
<protein>
    <recommendedName>
        <fullName evidence="8">Carbamoyl phosphate synthase small chain</fullName>
        <ecNumber evidence="8">6.3.5.5</ecNumber>
    </recommendedName>
    <alternativeName>
        <fullName evidence="8">Carbamoyl phosphate synthetase glutamine chain</fullName>
    </alternativeName>
</protein>
<dbReference type="GO" id="GO:0006526">
    <property type="term" value="P:L-arginine biosynthetic process"/>
    <property type="evidence" value="ECO:0007669"/>
    <property type="project" value="UniProtKB-UniRule"/>
</dbReference>
<feature type="active site" evidence="8">
    <location>
        <position position="335"/>
    </location>
</feature>
<gene>
    <name evidence="8 10" type="primary">carA</name>
    <name evidence="10" type="ORF">IPP58_08905</name>
</gene>
<comment type="pathway">
    <text evidence="1 8">Amino-acid biosynthesis; L-arginine biosynthesis; carbamoyl phosphate from bicarbonate: step 1/1.</text>
</comment>
<evidence type="ECO:0000313" key="10">
    <source>
        <dbReference type="EMBL" id="MBK9796608.1"/>
    </source>
</evidence>
<feature type="binding site" evidence="8">
    <location>
        <position position="294"/>
    </location>
    <ligand>
        <name>L-glutamine</name>
        <dbReference type="ChEBI" id="CHEBI:58359"/>
    </ligand>
</feature>
<evidence type="ECO:0000256" key="3">
    <source>
        <dbReference type="ARBA" id="ARBA00022598"/>
    </source>
</evidence>
<dbReference type="InterPro" id="IPR035686">
    <property type="entry name" value="CPSase_GATase1"/>
</dbReference>
<proteinExistence type="inferred from homology"/>
<dbReference type="Gene3D" id="3.40.50.880">
    <property type="match status" value="1"/>
</dbReference>
<feature type="binding site" evidence="8">
    <location>
        <position position="250"/>
    </location>
    <ligand>
        <name>L-glutamine</name>
        <dbReference type="ChEBI" id="CHEBI:58359"/>
    </ligand>
</feature>
<dbReference type="PANTHER" id="PTHR43418:SF7">
    <property type="entry name" value="CARBAMOYL-PHOSPHATE SYNTHASE SMALL CHAIN"/>
    <property type="match status" value="1"/>
</dbReference>
<dbReference type="NCBIfam" id="TIGR01368">
    <property type="entry name" value="CPSaseIIsmall"/>
    <property type="match status" value="1"/>
</dbReference>
<dbReference type="GO" id="GO:0006207">
    <property type="term" value="P:'de novo' pyrimidine nucleobase biosynthetic process"/>
    <property type="evidence" value="ECO:0007669"/>
    <property type="project" value="InterPro"/>
</dbReference>
<feature type="binding site" evidence="8">
    <location>
        <position position="44"/>
    </location>
    <ligand>
        <name>L-glutamine</name>
        <dbReference type="ChEBI" id="CHEBI:58359"/>
    </ligand>
</feature>
<feature type="binding site" evidence="8">
    <location>
        <position position="253"/>
    </location>
    <ligand>
        <name>L-glutamine</name>
        <dbReference type="ChEBI" id="CHEBI:58359"/>
    </ligand>
</feature>
<dbReference type="CDD" id="cd01744">
    <property type="entry name" value="GATase1_CPSase"/>
    <property type="match status" value="1"/>
</dbReference>
<dbReference type="InterPro" id="IPR050472">
    <property type="entry name" value="Anth_synth/Amidotransfase"/>
</dbReference>
<keyword evidence="6 8" id="KW-0315">Glutamine amidotransferase</keyword>
<dbReference type="Proteomes" id="UP000886657">
    <property type="component" value="Unassembled WGS sequence"/>
</dbReference>
<keyword evidence="5 8" id="KW-0067">ATP-binding</keyword>
<dbReference type="NCBIfam" id="NF009475">
    <property type="entry name" value="PRK12838.1"/>
    <property type="match status" value="1"/>
</dbReference>
<feature type="region of interest" description="CPSase" evidence="8">
    <location>
        <begin position="1"/>
        <end position="173"/>
    </location>
</feature>
<comment type="function">
    <text evidence="8">Small subunit of the glutamine-dependent carbamoyl phosphate synthetase (CPSase). CPSase catalyzes the formation of carbamoyl phosphate from the ammonia moiety of glutamine, carbonate, and phosphate donated by ATP, constituting the first step of 2 biosynthetic pathways, one leading to arginine and/or urea and the other to pyrimidine nucleotides. The small subunit (glutamine amidotransferase) binds and cleaves glutamine to supply the large subunit with the substrate ammonia.</text>
</comment>
<accession>A0A9D7XIE2</accession>
<keyword evidence="8" id="KW-0028">Amino-acid biosynthesis</keyword>